<dbReference type="Gene3D" id="3.40.190.290">
    <property type="match status" value="1"/>
</dbReference>
<evidence type="ECO:0000256" key="1">
    <source>
        <dbReference type="ARBA" id="ARBA00009437"/>
    </source>
</evidence>
<sequence>MLNPWRLRLIDGLDRLGTVRAVATALHLSPASVSEQLARLEREAGTSLFERRGRLLELTPAGRRLAQLSREVLQHLEAVEVELSEMGTEAMGVVRVGGFASAVSTIVLPAMAALARSHPRLELQVHELEPHDSVEALHRGTCDVVVTFDQEDVPLVEDPVLRRTELTRDPLLVVAAAGRRLGDGSAPVRLEELAGERWALESESSQLGRLLPGRCRAAGFEPHVVARCTSLELLLDLCARDLAVTVLPQRAVSQRGDIATYPVEGLGERRIWALVRRGTLARRAVQVVREALVAAAQ</sequence>
<evidence type="ECO:0000259" key="5">
    <source>
        <dbReference type="PROSITE" id="PS50931"/>
    </source>
</evidence>
<dbReference type="GO" id="GO:0003677">
    <property type="term" value="F:DNA binding"/>
    <property type="evidence" value="ECO:0007669"/>
    <property type="project" value="UniProtKB-KW"/>
</dbReference>
<dbReference type="GO" id="GO:0003700">
    <property type="term" value="F:DNA-binding transcription factor activity"/>
    <property type="evidence" value="ECO:0007669"/>
    <property type="project" value="InterPro"/>
</dbReference>
<dbReference type="Gene3D" id="1.10.10.10">
    <property type="entry name" value="Winged helix-like DNA-binding domain superfamily/Winged helix DNA-binding domain"/>
    <property type="match status" value="1"/>
</dbReference>
<keyword evidence="3" id="KW-0238">DNA-binding</keyword>
<dbReference type="SUPFAM" id="SSF53850">
    <property type="entry name" value="Periplasmic binding protein-like II"/>
    <property type="match status" value="1"/>
</dbReference>
<comment type="similarity">
    <text evidence="1">Belongs to the LysR transcriptional regulatory family.</text>
</comment>
<evidence type="ECO:0000256" key="3">
    <source>
        <dbReference type="ARBA" id="ARBA00023125"/>
    </source>
</evidence>
<dbReference type="SUPFAM" id="SSF46785">
    <property type="entry name" value="Winged helix' DNA-binding domain"/>
    <property type="match status" value="1"/>
</dbReference>
<evidence type="ECO:0000256" key="4">
    <source>
        <dbReference type="ARBA" id="ARBA00023163"/>
    </source>
</evidence>
<evidence type="ECO:0000313" key="6">
    <source>
        <dbReference type="EMBL" id="PZR53498.1"/>
    </source>
</evidence>
<dbReference type="InterPro" id="IPR000847">
    <property type="entry name" value="LysR_HTH_N"/>
</dbReference>
<accession>A0A2W5XTQ5</accession>
<dbReference type="GO" id="GO:0005829">
    <property type="term" value="C:cytosol"/>
    <property type="evidence" value="ECO:0007669"/>
    <property type="project" value="TreeGrafter"/>
</dbReference>
<reference evidence="6 7" key="1">
    <citation type="submission" date="2018-06" db="EMBL/GenBank/DDBJ databases">
        <title>Whole genome sequencing of a novel hydrocarbon degrading bacterial strain, PW21 isolated from oil contaminated produced water sample.</title>
        <authorList>
            <person name="Nagkirti P."/>
            <person name="Shaikh A."/>
            <person name="Gowdaman V."/>
            <person name="Engineer A.E."/>
            <person name="Dagar S."/>
            <person name="Dhakephalkar P.K."/>
        </authorList>
    </citation>
    <scope>NUCLEOTIDE SEQUENCE [LARGE SCALE GENOMIC DNA]</scope>
    <source>
        <strain evidence="6 7">PW21</strain>
    </source>
</reference>
<dbReference type="RefSeq" id="WP_111250777.1">
    <property type="nucleotide sequence ID" value="NZ_QKWH01000004.1"/>
</dbReference>
<dbReference type="Pfam" id="PF03466">
    <property type="entry name" value="LysR_substrate"/>
    <property type="match status" value="1"/>
</dbReference>
<proteinExistence type="inferred from homology"/>
<protein>
    <submittedName>
        <fullName evidence="6">LysR family transcriptional regulator</fullName>
    </submittedName>
</protein>
<evidence type="ECO:0000256" key="2">
    <source>
        <dbReference type="ARBA" id="ARBA00023015"/>
    </source>
</evidence>
<name>A0A2W5XTQ5_9MICO</name>
<gene>
    <name evidence="6" type="ORF">DNL40_08335</name>
</gene>
<keyword evidence="7" id="KW-1185">Reference proteome</keyword>
<keyword evidence="4" id="KW-0804">Transcription</keyword>
<dbReference type="InterPro" id="IPR036390">
    <property type="entry name" value="WH_DNA-bd_sf"/>
</dbReference>
<keyword evidence="2" id="KW-0805">Transcription regulation</keyword>
<dbReference type="AlphaFoldDB" id="A0A2W5XTQ5"/>
<dbReference type="PROSITE" id="PS50931">
    <property type="entry name" value="HTH_LYSR"/>
    <property type="match status" value="1"/>
</dbReference>
<dbReference type="Pfam" id="PF00126">
    <property type="entry name" value="HTH_1"/>
    <property type="match status" value="1"/>
</dbReference>
<evidence type="ECO:0000313" key="7">
    <source>
        <dbReference type="Proteomes" id="UP000248783"/>
    </source>
</evidence>
<dbReference type="Proteomes" id="UP000248783">
    <property type="component" value="Unassembled WGS sequence"/>
</dbReference>
<dbReference type="PANTHER" id="PTHR30419">
    <property type="entry name" value="HTH-TYPE TRANSCRIPTIONAL REGULATOR YBHD"/>
    <property type="match status" value="1"/>
</dbReference>
<feature type="domain" description="HTH lysR-type" evidence="5">
    <location>
        <begin position="1"/>
        <end position="59"/>
    </location>
</feature>
<organism evidence="6 7">
    <name type="scientific">Xylanimonas oleitrophica</name>
    <dbReference type="NCBI Taxonomy" id="2607479"/>
    <lineage>
        <taxon>Bacteria</taxon>
        <taxon>Bacillati</taxon>
        <taxon>Actinomycetota</taxon>
        <taxon>Actinomycetes</taxon>
        <taxon>Micrococcales</taxon>
        <taxon>Promicromonosporaceae</taxon>
        <taxon>Xylanimonas</taxon>
    </lineage>
</organism>
<dbReference type="EMBL" id="QKWH01000004">
    <property type="protein sequence ID" value="PZR53498.1"/>
    <property type="molecule type" value="Genomic_DNA"/>
</dbReference>
<dbReference type="InterPro" id="IPR050950">
    <property type="entry name" value="HTH-type_LysR_regulators"/>
</dbReference>
<dbReference type="InterPro" id="IPR036388">
    <property type="entry name" value="WH-like_DNA-bd_sf"/>
</dbReference>
<dbReference type="InterPro" id="IPR005119">
    <property type="entry name" value="LysR_subst-bd"/>
</dbReference>
<comment type="caution">
    <text evidence="6">The sequence shown here is derived from an EMBL/GenBank/DDBJ whole genome shotgun (WGS) entry which is preliminary data.</text>
</comment>